<gene>
    <name evidence="1" type="ORF">SRO942_LOCUS46193</name>
</gene>
<protein>
    <submittedName>
        <fullName evidence="1">Uncharacterized protein</fullName>
    </submittedName>
</protein>
<feature type="non-terminal residue" evidence="1">
    <location>
        <position position="156"/>
    </location>
</feature>
<evidence type="ECO:0000313" key="1">
    <source>
        <dbReference type="EMBL" id="CAF4530956.1"/>
    </source>
</evidence>
<proteinExistence type="predicted"/>
<feature type="non-terminal residue" evidence="1">
    <location>
        <position position="1"/>
    </location>
</feature>
<organism evidence="1 2">
    <name type="scientific">Didymodactylos carnosus</name>
    <dbReference type="NCBI Taxonomy" id="1234261"/>
    <lineage>
        <taxon>Eukaryota</taxon>
        <taxon>Metazoa</taxon>
        <taxon>Spiralia</taxon>
        <taxon>Gnathifera</taxon>
        <taxon>Rotifera</taxon>
        <taxon>Eurotatoria</taxon>
        <taxon>Bdelloidea</taxon>
        <taxon>Philodinida</taxon>
        <taxon>Philodinidae</taxon>
        <taxon>Didymodactylos</taxon>
    </lineage>
</organism>
<dbReference type="EMBL" id="CAJOBC010111654">
    <property type="protein sequence ID" value="CAF4530956.1"/>
    <property type="molecule type" value="Genomic_DNA"/>
</dbReference>
<accession>A0A8S2XYI8</accession>
<sequence>CCAYVDVDDCTHIGSCQSAIDLTKIFLQNTTYYEKNQIRLLLKIEDEFKRTINLTMKNLLTTTTARGCQNSFFSLIYNLAEMNLCLRRIQATMLDIHKEFIQSVEKAMELYNQLFDENSNEEFPSCITKSPLLRNSLHSNSSLVNSTVFSIVHHQT</sequence>
<evidence type="ECO:0000313" key="2">
    <source>
        <dbReference type="Proteomes" id="UP000681722"/>
    </source>
</evidence>
<comment type="caution">
    <text evidence="1">The sequence shown here is derived from an EMBL/GenBank/DDBJ whole genome shotgun (WGS) entry which is preliminary data.</text>
</comment>
<dbReference type="AlphaFoldDB" id="A0A8S2XYI8"/>
<reference evidence="1" key="1">
    <citation type="submission" date="2021-02" db="EMBL/GenBank/DDBJ databases">
        <authorList>
            <person name="Nowell W R."/>
        </authorList>
    </citation>
    <scope>NUCLEOTIDE SEQUENCE</scope>
</reference>
<dbReference type="Proteomes" id="UP000681722">
    <property type="component" value="Unassembled WGS sequence"/>
</dbReference>
<name>A0A8S2XYI8_9BILA</name>